<gene>
    <name evidence="1" type="ORF">GGP41_002269</name>
</gene>
<name>A0A8H5Z9K2_COCSA</name>
<organism evidence="1 2">
    <name type="scientific">Cochliobolus sativus</name>
    <name type="common">Common root rot and spot blotch fungus</name>
    <name type="synonym">Bipolaris sorokiniana</name>
    <dbReference type="NCBI Taxonomy" id="45130"/>
    <lineage>
        <taxon>Eukaryota</taxon>
        <taxon>Fungi</taxon>
        <taxon>Dikarya</taxon>
        <taxon>Ascomycota</taxon>
        <taxon>Pezizomycotina</taxon>
        <taxon>Dothideomycetes</taxon>
        <taxon>Pleosporomycetidae</taxon>
        <taxon>Pleosporales</taxon>
        <taxon>Pleosporineae</taxon>
        <taxon>Pleosporaceae</taxon>
        <taxon>Bipolaris</taxon>
    </lineage>
</organism>
<evidence type="ECO:0000313" key="1">
    <source>
        <dbReference type="EMBL" id="KAF5844189.1"/>
    </source>
</evidence>
<protein>
    <submittedName>
        <fullName evidence="1">Uncharacterized protein</fullName>
    </submittedName>
</protein>
<accession>A0A8H5Z9K2</accession>
<dbReference type="Proteomes" id="UP000624244">
    <property type="component" value="Unassembled WGS sequence"/>
</dbReference>
<comment type="caution">
    <text evidence="1">The sequence shown here is derived from an EMBL/GenBank/DDBJ whole genome shotgun (WGS) entry which is preliminary data.</text>
</comment>
<dbReference type="EMBL" id="WNKQ01000027">
    <property type="protein sequence ID" value="KAF5844189.1"/>
    <property type="molecule type" value="Genomic_DNA"/>
</dbReference>
<dbReference type="AlphaFoldDB" id="A0A8H5Z9K2"/>
<reference evidence="1" key="1">
    <citation type="submission" date="2019-11" db="EMBL/GenBank/DDBJ databases">
        <title>Bipolaris sorokiniana Genome sequencing.</title>
        <authorList>
            <person name="Wang H."/>
        </authorList>
    </citation>
    <scope>NUCLEOTIDE SEQUENCE</scope>
</reference>
<sequence length="92" mass="10189">MLTLNEIGQQPNFNLTPTARPAVRRIKRRSLIKEHTKNTPNGKPAALCNYSYEGIGLYRSLSLRHGGNRQGKGAVASRALGLARRILPRPNN</sequence>
<proteinExistence type="predicted"/>
<evidence type="ECO:0000313" key="2">
    <source>
        <dbReference type="Proteomes" id="UP000624244"/>
    </source>
</evidence>